<evidence type="ECO:0000313" key="2">
    <source>
        <dbReference type="Proteomes" id="UP000824120"/>
    </source>
</evidence>
<dbReference type="EMBL" id="JACXVP010000012">
    <property type="protein sequence ID" value="KAG5573661.1"/>
    <property type="molecule type" value="Genomic_DNA"/>
</dbReference>
<evidence type="ECO:0000313" key="1">
    <source>
        <dbReference type="EMBL" id="KAG5573661.1"/>
    </source>
</evidence>
<dbReference type="Proteomes" id="UP000824120">
    <property type="component" value="Chromosome 12"/>
</dbReference>
<organism evidence="1 2">
    <name type="scientific">Solanum commersonii</name>
    <name type="common">Commerson's wild potato</name>
    <name type="synonym">Commerson's nightshade</name>
    <dbReference type="NCBI Taxonomy" id="4109"/>
    <lineage>
        <taxon>Eukaryota</taxon>
        <taxon>Viridiplantae</taxon>
        <taxon>Streptophyta</taxon>
        <taxon>Embryophyta</taxon>
        <taxon>Tracheophyta</taxon>
        <taxon>Spermatophyta</taxon>
        <taxon>Magnoliopsida</taxon>
        <taxon>eudicotyledons</taxon>
        <taxon>Gunneridae</taxon>
        <taxon>Pentapetalae</taxon>
        <taxon>asterids</taxon>
        <taxon>lamiids</taxon>
        <taxon>Solanales</taxon>
        <taxon>Solanaceae</taxon>
        <taxon>Solanoideae</taxon>
        <taxon>Solaneae</taxon>
        <taxon>Solanum</taxon>
    </lineage>
</organism>
<protein>
    <submittedName>
        <fullName evidence="1">Uncharacterized protein</fullName>
    </submittedName>
</protein>
<accession>A0A9J5WDT4</accession>
<gene>
    <name evidence="1" type="ORF">H5410_063427</name>
</gene>
<proteinExistence type="predicted"/>
<reference evidence="1 2" key="1">
    <citation type="submission" date="2020-09" db="EMBL/GenBank/DDBJ databases">
        <title>De no assembly of potato wild relative species, Solanum commersonii.</title>
        <authorList>
            <person name="Cho K."/>
        </authorList>
    </citation>
    <scope>NUCLEOTIDE SEQUENCE [LARGE SCALE GENOMIC DNA]</scope>
    <source>
        <strain evidence="1">LZ3.2</strain>
        <tissue evidence="1">Leaf</tissue>
    </source>
</reference>
<comment type="caution">
    <text evidence="1">The sequence shown here is derived from an EMBL/GenBank/DDBJ whole genome shotgun (WGS) entry which is preliminary data.</text>
</comment>
<name>A0A9J5WDT4_SOLCO</name>
<sequence>MLYGVKCWSVKSSNVQKMKNVACDTNKGQDRRIKIEIVQTLRKGDARMPCAKGLAPHSLSGADSVAAICSLQRLVHKGKAEFISGGQTTVEMNPQIGSVFAPVY</sequence>
<dbReference type="AlphaFoldDB" id="A0A9J5WDT4"/>
<keyword evidence="2" id="KW-1185">Reference proteome</keyword>